<proteinExistence type="predicted"/>
<protein>
    <submittedName>
        <fullName evidence="1">Uncharacterized protein</fullName>
    </submittedName>
</protein>
<evidence type="ECO:0000313" key="2">
    <source>
        <dbReference type="Proteomes" id="UP001442494"/>
    </source>
</evidence>
<comment type="caution">
    <text evidence="1">The sequence shown here is derived from an EMBL/GenBank/DDBJ whole genome shotgun (WGS) entry which is preliminary data.</text>
</comment>
<dbReference type="Proteomes" id="UP001442494">
    <property type="component" value="Unassembled WGS sequence"/>
</dbReference>
<sequence>MNFVRGRLQRLIAKMPKLIEKLTDDNLEDTWQVLQQVYYDLYMLKAIQESKQSVQPGESLTREEAIRMLQFP</sequence>
<keyword evidence="2" id="KW-1185">Reference proteome</keyword>
<gene>
    <name evidence="1" type="ORF">NDI37_09290</name>
</gene>
<dbReference type="RefSeq" id="WP_190426899.1">
    <property type="nucleotide sequence ID" value="NZ_JAMPKK010000016.1"/>
</dbReference>
<dbReference type="EMBL" id="JAMPKK010000016">
    <property type="protein sequence ID" value="MEP0864663.1"/>
    <property type="molecule type" value="Genomic_DNA"/>
</dbReference>
<evidence type="ECO:0000313" key="1">
    <source>
        <dbReference type="EMBL" id="MEP0864663.1"/>
    </source>
</evidence>
<reference evidence="1 2" key="1">
    <citation type="submission" date="2022-04" db="EMBL/GenBank/DDBJ databases">
        <title>Positive selection, recombination, and allopatry shape intraspecific diversity of widespread and dominant cyanobacteria.</title>
        <authorList>
            <person name="Wei J."/>
            <person name="Shu W."/>
            <person name="Hu C."/>
        </authorList>
    </citation>
    <scope>NUCLEOTIDE SEQUENCE [LARGE SCALE GENOMIC DNA]</scope>
    <source>
        <strain evidence="1 2">GB2-A5</strain>
    </source>
</reference>
<accession>A0ABV0JMI4</accession>
<name>A0ABV0JMI4_9CYAN</name>
<organism evidence="1 2">
    <name type="scientific">Funiculus sociatus GB2-A5</name>
    <dbReference type="NCBI Taxonomy" id="2933946"/>
    <lineage>
        <taxon>Bacteria</taxon>
        <taxon>Bacillati</taxon>
        <taxon>Cyanobacteriota</taxon>
        <taxon>Cyanophyceae</taxon>
        <taxon>Coleofasciculales</taxon>
        <taxon>Coleofasciculaceae</taxon>
        <taxon>Funiculus</taxon>
    </lineage>
</organism>